<sequence length="138" mass="16506">MTGTDAEKRSPSVLWAERKNLLYLFIQVTDSKSPEINLTADKLFFRGKDDEGKLYEVTLEFYKDVNPETSKYSVRDRGIDFVLMKAEEGPYWNRLLKDNKKHHWLRIDFNKWRDEDDSDIDINNEEDFEEETDTEEED</sequence>
<dbReference type="GO" id="GO:0005829">
    <property type="term" value="C:cytosol"/>
    <property type="evidence" value="ECO:0007669"/>
    <property type="project" value="TreeGrafter"/>
</dbReference>
<dbReference type="GO" id="GO:0006457">
    <property type="term" value="P:protein folding"/>
    <property type="evidence" value="ECO:0007669"/>
    <property type="project" value="TreeGrafter"/>
</dbReference>
<comment type="similarity">
    <text evidence="1">Belongs to the p23/wos2 family.</text>
</comment>
<dbReference type="InterPro" id="IPR008978">
    <property type="entry name" value="HSP20-like_chaperone"/>
</dbReference>
<dbReference type="CDD" id="cd06465">
    <property type="entry name" value="p23_hB-ind1_like"/>
    <property type="match status" value="1"/>
</dbReference>
<dbReference type="GO" id="GO:0051087">
    <property type="term" value="F:protein-folding chaperone binding"/>
    <property type="evidence" value="ECO:0007669"/>
    <property type="project" value="TreeGrafter"/>
</dbReference>
<dbReference type="OMA" id="LEDWNAN"/>
<evidence type="ECO:0000256" key="1">
    <source>
        <dbReference type="ARBA" id="ARBA00025733"/>
    </source>
</evidence>
<accession>A0A087T002</accession>
<evidence type="ECO:0000313" key="5">
    <source>
        <dbReference type="Proteomes" id="UP000054359"/>
    </source>
</evidence>
<protein>
    <submittedName>
        <fullName evidence="4">Protein wos2</fullName>
    </submittedName>
</protein>
<dbReference type="GO" id="GO:0051879">
    <property type="term" value="F:Hsp90 protein binding"/>
    <property type="evidence" value="ECO:0007669"/>
    <property type="project" value="InterPro"/>
</dbReference>
<dbReference type="OrthoDB" id="1564555at2759"/>
<dbReference type="Proteomes" id="UP000054359">
    <property type="component" value="Unassembled WGS sequence"/>
</dbReference>
<reference evidence="4 5" key="1">
    <citation type="submission" date="2013-11" db="EMBL/GenBank/DDBJ databases">
        <title>Genome sequencing of Stegodyphus mimosarum.</title>
        <authorList>
            <person name="Bechsgaard J."/>
        </authorList>
    </citation>
    <scope>NUCLEOTIDE SEQUENCE [LARGE SCALE GENOMIC DNA]</scope>
</reference>
<dbReference type="InterPro" id="IPR007052">
    <property type="entry name" value="CS_dom"/>
</dbReference>
<dbReference type="Pfam" id="PF04969">
    <property type="entry name" value="CS"/>
    <property type="match status" value="1"/>
</dbReference>
<dbReference type="InterPro" id="IPR045250">
    <property type="entry name" value="p23-like"/>
</dbReference>
<dbReference type="GO" id="GO:0051131">
    <property type="term" value="P:chaperone-mediated protein complex assembly"/>
    <property type="evidence" value="ECO:0007669"/>
    <property type="project" value="TreeGrafter"/>
</dbReference>
<dbReference type="PROSITE" id="PS51203">
    <property type="entry name" value="CS"/>
    <property type="match status" value="1"/>
</dbReference>
<dbReference type="PANTHER" id="PTHR22932:SF1">
    <property type="entry name" value="CO-CHAPERONE PROTEIN DAF-41"/>
    <property type="match status" value="1"/>
</dbReference>
<proteinExistence type="inferred from homology"/>
<dbReference type="AlphaFoldDB" id="A0A087T002"/>
<evidence type="ECO:0000256" key="2">
    <source>
        <dbReference type="SAM" id="MobiDB-lite"/>
    </source>
</evidence>
<dbReference type="FunFam" id="2.60.40.790:FF:000013">
    <property type="entry name" value="Very-long-chain (3R)-3-hydroxyacyl-CoA dehydratase"/>
    <property type="match status" value="1"/>
</dbReference>
<dbReference type="SUPFAM" id="SSF49764">
    <property type="entry name" value="HSP20-like chaperones"/>
    <property type="match status" value="1"/>
</dbReference>
<gene>
    <name evidence="4" type="ORF">X975_09350</name>
</gene>
<name>A0A087T002_STEMI</name>
<dbReference type="STRING" id="407821.A0A087T002"/>
<keyword evidence="5" id="KW-1185">Reference proteome</keyword>
<dbReference type="EMBL" id="KK112750">
    <property type="protein sequence ID" value="KFM58441.1"/>
    <property type="molecule type" value="Genomic_DNA"/>
</dbReference>
<evidence type="ECO:0000313" key="4">
    <source>
        <dbReference type="EMBL" id="KFM58441.1"/>
    </source>
</evidence>
<feature type="non-terminal residue" evidence="4">
    <location>
        <position position="138"/>
    </location>
</feature>
<dbReference type="GO" id="GO:0005634">
    <property type="term" value="C:nucleus"/>
    <property type="evidence" value="ECO:0007669"/>
    <property type="project" value="TreeGrafter"/>
</dbReference>
<organism evidence="4 5">
    <name type="scientific">Stegodyphus mimosarum</name>
    <name type="common">African social velvet spider</name>
    <dbReference type="NCBI Taxonomy" id="407821"/>
    <lineage>
        <taxon>Eukaryota</taxon>
        <taxon>Metazoa</taxon>
        <taxon>Ecdysozoa</taxon>
        <taxon>Arthropoda</taxon>
        <taxon>Chelicerata</taxon>
        <taxon>Arachnida</taxon>
        <taxon>Araneae</taxon>
        <taxon>Araneomorphae</taxon>
        <taxon>Entelegynae</taxon>
        <taxon>Eresoidea</taxon>
        <taxon>Eresidae</taxon>
        <taxon>Stegodyphus</taxon>
    </lineage>
</organism>
<dbReference type="PANTHER" id="PTHR22932">
    <property type="entry name" value="TELOMERASE-BINDING PROTEIN P23 HSP90 CO-CHAPERONE"/>
    <property type="match status" value="1"/>
</dbReference>
<evidence type="ECO:0000259" key="3">
    <source>
        <dbReference type="PROSITE" id="PS51203"/>
    </source>
</evidence>
<feature type="domain" description="CS" evidence="3">
    <location>
        <begin position="8"/>
        <end position="96"/>
    </location>
</feature>
<feature type="region of interest" description="Disordered" evidence="2">
    <location>
        <begin position="115"/>
        <end position="138"/>
    </location>
</feature>
<dbReference type="Gene3D" id="2.60.40.790">
    <property type="match status" value="1"/>
</dbReference>